<name>A0AA35MCW5_9HYPO</name>
<accession>A0AA35MCW5</accession>
<feature type="compositionally biased region" description="Basic residues" evidence="1">
    <location>
        <begin position="303"/>
        <end position="315"/>
    </location>
</feature>
<evidence type="ECO:0000256" key="1">
    <source>
        <dbReference type="SAM" id="MobiDB-lite"/>
    </source>
</evidence>
<feature type="compositionally biased region" description="Polar residues" evidence="1">
    <location>
        <begin position="55"/>
        <end position="64"/>
    </location>
</feature>
<evidence type="ECO:0000313" key="3">
    <source>
        <dbReference type="Proteomes" id="UP001160390"/>
    </source>
</evidence>
<sequence>MCTTNVHTYRYADGRVETVRAPQLCPHSRHGIPCSGNVLITHPEQRAAYPGLSASVPSMSSQYLSTTPFPPTPPSYSPRSSTPNYRSGDESDMSGNRSGSSSRSNRHSTALFVDGQQVYNVEHGHGSRRRRSSSRRERYELGTPPSPQSGSSSQRPIVINQSGRIEVPEDRGHRHGRHSSTSSHGSHGSYRSHDDEEREAQAARNRERRKREVEQAERQLKQKRPDFHNRVERANATIASRPAIPSPPRQSKHATPYHPDELVNSFSGLGIQEPSSGRKSRRRHEQEQAIEDELQEQRLRDRLSHRRTVSSGSSRRHRILYDDGSYRWE</sequence>
<feature type="compositionally biased region" description="Basic and acidic residues" evidence="1">
    <location>
        <begin position="191"/>
        <end position="233"/>
    </location>
</feature>
<dbReference type="AlphaFoldDB" id="A0AA35MCW5"/>
<evidence type="ECO:0000313" key="2">
    <source>
        <dbReference type="EMBL" id="CAI6094355.1"/>
    </source>
</evidence>
<feature type="region of interest" description="Disordered" evidence="1">
    <location>
        <begin position="52"/>
        <end position="315"/>
    </location>
</feature>
<reference evidence="2" key="1">
    <citation type="submission" date="2023-01" db="EMBL/GenBank/DDBJ databases">
        <authorList>
            <person name="Piombo E."/>
        </authorList>
    </citation>
    <scope>NUCLEOTIDE SEQUENCE</scope>
</reference>
<dbReference type="EMBL" id="CABFNP030001256">
    <property type="protein sequence ID" value="CAI6094355.1"/>
    <property type="molecule type" value="Genomic_DNA"/>
</dbReference>
<dbReference type="Proteomes" id="UP001160390">
    <property type="component" value="Unassembled WGS sequence"/>
</dbReference>
<organism evidence="2 3">
    <name type="scientific">Clonostachys chloroleuca</name>
    <dbReference type="NCBI Taxonomy" id="1926264"/>
    <lineage>
        <taxon>Eukaryota</taxon>
        <taxon>Fungi</taxon>
        <taxon>Dikarya</taxon>
        <taxon>Ascomycota</taxon>
        <taxon>Pezizomycotina</taxon>
        <taxon>Sordariomycetes</taxon>
        <taxon>Hypocreomycetidae</taxon>
        <taxon>Hypocreales</taxon>
        <taxon>Bionectriaceae</taxon>
        <taxon>Clonostachys</taxon>
    </lineage>
</organism>
<protein>
    <submittedName>
        <fullName evidence="2">Uncharacterized protein</fullName>
    </submittedName>
</protein>
<feature type="compositionally biased region" description="Low complexity" evidence="1">
    <location>
        <begin position="179"/>
        <end position="189"/>
    </location>
</feature>
<keyword evidence="3" id="KW-1185">Reference proteome</keyword>
<gene>
    <name evidence="2" type="ORF">CCHLO57077_00009203</name>
</gene>
<comment type="caution">
    <text evidence="2">The sequence shown here is derived from an EMBL/GenBank/DDBJ whole genome shotgun (WGS) entry which is preliminary data.</text>
</comment>
<feature type="compositionally biased region" description="Low complexity" evidence="1">
    <location>
        <begin position="94"/>
        <end position="103"/>
    </location>
</feature>
<proteinExistence type="predicted"/>